<organism evidence="2">
    <name type="scientific">Ralstonia solanacearum</name>
    <name type="common">Pseudomonas solanacearum</name>
    <dbReference type="NCBI Taxonomy" id="305"/>
    <lineage>
        <taxon>Bacteria</taxon>
        <taxon>Pseudomonadati</taxon>
        <taxon>Pseudomonadota</taxon>
        <taxon>Betaproteobacteria</taxon>
        <taxon>Burkholderiales</taxon>
        <taxon>Burkholderiaceae</taxon>
        <taxon>Ralstonia</taxon>
        <taxon>Ralstonia solanacearum species complex</taxon>
    </lineage>
</organism>
<name>A0A0S4WYQ8_RALSL</name>
<accession>A0A0S4WYQ8</accession>
<dbReference type="GO" id="GO:0016747">
    <property type="term" value="F:acyltransferase activity, transferring groups other than amino-acyl groups"/>
    <property type="evidence" value="ECO:0007669"/>
    <property type="project" value="InterPro"/>
</dbReference>
<reference evidence="2" key="1">
    <citation type="submission" date="2015-10" db="EMBL/GenBank/DDBJ databases">
        <authorList>
            <person name="Gilbert D.G."/>
        </authorList>
    </citation>
    <scope>NUCLEOTIDE SEQUENCE</scope>
    <source>
        <strain evidence="2">Phyl III-seqv23</strain>
    </source>
</reference>
<feature type="domain" description="N-acetyltransferase" evidence="1">
    <location>
        <begin position="18"/>
        <end position="157"/>
    </location>
</feature>
<dbReference type="EMBL" id="LN899820">
    <property type="protein sequence ID" value="CUV56784.1"/>
    <property type="molecule type" value="Genomic_DNA"/>
</dbReference>
<evidence type="ECO:0000313" key="2">
    <source>
        <dbReference type="EMBL" id="CUV56784.1"/>
    </source>
</evidence>
<reference evidence="3" key="2">
    <citation type="submission" date="2021-10" db="EMBL/GenBank/DDBJ databases">
        <title>Complete genome sequences of five Ralstonia solancearum strains isolated from sunflower.</title>
        <authorList>
            <person name="She X."/>
            <person name="He Z."/>
        </authorList>
    </citation>
    <scope>NUCLEOTIDE SEQUENCE</scope>
    <source>
        <strain evidence="3">RS638</strain>
    </source>
</reference>
<dbReference type="EMBL" id="CP085043">
    <property type="protein sequence ID" value="UZF14899.1"/>
    <property type="molecule type" value="Genomic_DNA"/>
</dbReference>
<evidence type="ECO:0000259" key="1">
    <source>
        <dbReference type="PROSITE" id="PS51186"/>
    </source>
</evidence>
<dbReference type="AlphaFoldDB" id="A0A0S4WYQ8"/>
<sequence>MSYLLTKASLEQSPWLLDEVLGLASEDVEFLRFSYPQFENWFATKVIPGILEGERTLLLERRGSVTAGLLILKHTAIEKKLCTLRIRPDFESMGLGVRLFQTAFHLLQTEQPLLSVSALAAPKFERLFKYFGFAQEAVYQGRYLPNVDEYSYNGLLEPVYRSLAHHANSGRFALPITRGKHSLAQLDGLV</sequence>
<dbReference type="SUPFAM" id="SSF55729">
    <property type="entry name" value="Acyl-CoA N-acyltransferases (Nat)"/>
    <property type="match status" value="1"/>
</dbReference>
<dbReference type="InterPro" id="IPR016181">
    <property type="entry name" value="Acyl_CoA_acyltransferase"/>
</dbReference>
<evidence type="ECO:0000313" key="3">
    <source>
        <dbReference type="EMBL" id="UZF14899.1"/>
    </source>
</evidence>
<gene>
    <name evidence="3" type="ORF">LH706_00020</name>
    <name evidence="2" type="ORF">RUN215_v1_970033</name>
</gene>
<dbReference type="InterPro" id="IPR000182">
    <property type="entry name" value="GNAT_dom"/>
</dbReference>
<proteinExistence type="predicted"/>
<dbReference type="PROSITE" id="PS51186">
    <property type="entry name" value="GNAT"/>
    <property type="match status" value="1"/>
</dbReference>
<protein>
    <submittedName>
        <fullName evidence="3">GNAT family N-acetyltransferase</fullName>
    </submittedName>
</protein>